<reference evidence="9 10" key="1">
    <citation type="submission" date="2018-05" db="EMBL/GenBank/DDBJ databases">
        <title>A metagenomic window into the 2 km-deep terrestrial subsurface aquifer revealed taxonomically and functionally diverse microbial community comprising novel uncultured bacterial lineages.</title>
        <authorList>
            <person name="Kadnikov V.V."/>
            <person name="Mardanov A.V."/>
            <person name="Beletsky A.V."/>
            <person name="Banks D."/>
            <person name="Pimenov N.V."/>
            <person name="Frank Y.A."/>
            <person name="Karnachuk O.V."/>
            <person name="Ravin N.V."/>
        </authorList>
    </citation>
    <scope>NUCLEOTIDE SEQUENCE [LARGE SCALE GENOMIC DNA]</scope>
    <source>
        <strain evidence="9">BY</strain>
    </source>
</reference>
<evidence type="ECO:0000256" key="3">
    <source>
        <dbReference type="ARBA" id="ARBA00022670"/>
    </source>
</evidence>
<dbReference type="PROSITE" id="PS00680">
    <property type="entry name" value="MAP_1"/>
    <property type="match status" value="1"/>
</dbReference>
<dbReference type="InterPro" id="IPR001714">
    <property type="entry name" value="Pept_M24_MAP"/>
</dbReference>
<dbReference type="EMBL" id="CP030759">
    <property type="protein sequence ID" value="AXA35186.1"/>
    <property type="molecule type" value="Genomic_DNA"/>
</dbReference>
<dbReference type="CDD" id="cd01086">
    <property type="entry name" value="MetAP1"/>
    <property type="match status" value="1"/>
</dbReference>
<name>A0A2Z4Y2R7_SUMC1</name>
<dbReference type="GO" id="GO:0005829">
    <property type="term" value="C:cytosol"/>
    <property type="evidence" value="ECO:0007669"/>
    <property type="project" value="TreeGrafter"/>
</dbReference>
<dbReference type="InterPro" id="IPR036005">
    <property type="entry name" value="Creatinase/aminopeptidase-like"/>
</dbReference>
<keyword evidence="5 6" id="KW-0378">Hydrolase</keyword>
<protein>
    <recommendedName>
        <fullName evidence="6 7">Methionine aminopeptidase</fullName>
        <shortName evidence="6">MAP</shortName>
        <shortName evidence="6">MetAP</shortName>
        <ecNumber evidence="6 7">3.4.11.18</ecNumber>
    </recommendedName>
    <alternativeName>
        <fullName evidence="6">Peptidase M</fullName>
    </alternativeName>
</protein>
<evidence type="ECO:0000256" key="5">
    <source>
        <dbReference type="ARBA" id="ARBA00022801"/>
    </source>
</evidence>
<sequence>MNGSSRIEIKTPKEIEKMRRAGQLLSSVFRALAPQIVPGVSTAELDAFARKLIEEAGAIPAFLGYHGYPATLCTSVNDQVVHGIPGKYVLKEGDILSVDCGLVLDGFYADSAITFPVGEVGELAQRLIDTTRRALEAGIEQMVPNNRLGTLQAAIQQVIESEGFSVVREYTGHGIGRQMHEPPQILNFGTPGTGLRLRPGMVFAIEPMVNAGTWKTRVLEDGWTVVTADGSLSAHFEHTIAVTDDGPLVLTA</sequence>
<evidence type="ECO:0000256" key="1">
    <source>
        <dbReference type="ARBA" id="ARBA00002521"/>
    </source>
</evidence>
<feature type="binding site" evidence="6">
    <location>
        <position position="180"/>
    </location>
    <ligand>
        <name>substrate</name>
    </ligand>
</feature>
<evidence type="ECO:0000313" key="9">
    <source>
        <dbReference type="EMBL" id="AXA35186.1"/>
    </source>
</evidence>
<dbReference type="SUPFAM" id="SSF55920">
    <property type="entry name" value="Creatinase/aminopeptidase"/>
    <property type="match status" value="1"/>
</dbReference>
<feature type="binding site" evidence="6">
    <location>
        <position position="173"/>
    </location>
    <ligand>
        <name>a divalent metal cation</name>
        <dbReference type="ChEBI" id="CHEBI:60240"/>
        <label>2</label>
        <note>catalytic</note>
    </ligand>
</feature>
<evidence type="ECO:0000256" key="2">
    <source>
        <dbReference type="ARBA" id="ARBA00022438"/>
    </source>
</evidence>
<dbReference type="PANTHER" id="PTHR43330:SF27">
    <property type="entry name" value="METHIONINE AMINOPEPTIDASE"/>
    <property type="match status" value="1"/>
</dbReference>
<dbReference type="EC" id="3.4.11.18" evidence="6 7"/>
<proteinExistence type="inferred from homology"/>
<comment type="function">
    <text evidence="1 6">Removes the N-terminal methionine from nascent proteins. The N-terminal methionine is often cleaved when the second residue in the primary sequence is small and uncharged (Met-Ala-, Cys, Gly, Pro, Ser, Thr, or Val). Requires deformylation of the N(alpha)-formylated initiator methionine before it can be hydrolyzed.</text>
</comment>
<comment type="catalytic activity">
    <reaction evidence="6 7">
        <text>Release of N-terminal amino acids, preferentially methionine, from peptides and arylamides.</text>
        <dbReference type="EC" id="3.4.11.18"/>
    </reaction>
</comment>
<keyword evidence="3 6" id="KW-0645">Protease</keyword>
<feature type="binding site" evidence="6">
    <location>
        <position position="110"/>
    </location>
    <ligand>
        <name>a divalent metal cation</name>
        <dbReference type="ChEBI" id="CHEBI:60240"/>
        <label>2</label>
        <note>catalytic</note>
    </ligand>
</feature>
<dbReference type="NCBIfam" id="TIGR00500">
    <property type="entry name" value="met_pdase_I"/>
    <property type="match status" value="1"/>
</dbReference>
<gene>
    <name evidence="6" type="primary">map</name>
    <name evidence="9" type="ORF">BRCON_0409</name>
</gene>
<feature type="binding site" evidence="6">
    <location>
        <position position="206"/>
    </location>
    <ligand>
        <name>a divalent metal cation</name>
        <dbReference type="ChEBI" id="CHEBI:60240"/>
        <label>2</label>
        <note>catalytic</note>
    </ligand>
</feature>
<dbReference type="Proteomes" id="UP000262583">
    <property type="component" value="Chromosome"/>
</dbReference>
<dbReference type="Gene3D" id="3.90.230.10">
    <property type="entry name" value="Creatinase/methionine aminopeptidase superfamily"/>
    <property type="match status" value="1"/>
</dbReference>
<dbReference type="Pfam" id="PF00557">
    <property type="entry name" value="Peptidase_M24"/>
    <property type="match status" value="1"/>
</dbReference>
<keyword evidence="2 6" id="KW-0031">Aminopeptidase</keyword>
<dbReference type="PRINTS" id="PR00599">
    <property type="entry name" value="MAPEPTIDASE"/>
</dbReference>
<evidence type="ECO:0000256" key="4">
    <source>
        <dbReference type="ARBA" id="ARBA00022723"/>
    </source>
</evidence>
<keyword evidence="4 6" id="KW-0479">Metal-binding</keyword>
<dbReference type="HAMAP" id="MF_01974">
    <property type="entry name" value="MetAP_1"/>
    <property type="match status" value="1"/>
</dbReference>
<feature type="binding site" evidence="6">
    <location>
        <position position="82"/>
    </location>
    <ligand>
        <name>substrate</name>
    </ligand>
</feature>
<evidence type="ECO:0000259" key="8">
    <source>
        <dbReference type="Pfam" id="PF00557"/>
    </source>
</evidence>
<evidence type="ECO:0000256" key="6">
    <source>
        <dbReference type="HAMAP-Rule" id="MF_01974"/>
    </source>
</evidence>
<feature type="binding site" evidence="6">
    <location>
        <position position="237"/>
    </location>
    <ligand>
        <name>a divalent metal cation</name>
        <dbReference type="ChEBI" id="CHEBI:60240"/>
        <label>1</label>
    </ligand>
</feature>
<dbReference type="GO" id="GO:0070006">
    <property type="term" value="F:metalloaminopeptidase activity"/>
    <property type="evidence" value="ECO:0007669"/>
    <property type="project" value="UniProtKB-UniRule"/>
</dbReference>
<feature type="domain" description="Peptidase M24" evidence="8">
    <location>
        <begin position="16"/>
        <end position="244"/>
    </location>
</feature>
<organism evidence="9 10">
    <name type="scientific">Sumerlaea chitinivorans</name>
    <dbReference type="NCBI Taxonomy" id="2250252"/>
    <lineage>
        <taxon>Bacteria</taxon>
        <taxon>Candidatus Sumerlaeota</taxon>
        <taxon>Candidatus Sumerlaeia</taxon>
        <taxon>Candidatus Sumerlaeales</taxon>
        <taxon>Candidatus Sumerlaeaceae</taxon>
        <taxon>Candidatus Sumerlaea</taxon>
    </lineage>
</organism>
<dbReference type="InterPro" id="IPR000994">
    <property type="entry name" value="Pept_M24"/>
</dbReference>
<dbReference type="InterPro" id="IPR002467">
    <property type="entry name" value="Pept_M24A_MAP1"/>
</dbReference>
<feature type="binding site" evidence="6">
    <location>
        <position position="237"/>
    </location>
    <ligand>
        <name>a divalent metal cation</name>
        <dbReference type="ChEBI" id="CHEBI:60240"/>
        <label>2</label>
        <note>catalytic</note>
    </ligand>
</feature>
<evidence type="ECO:0000256" key="7">
    <source>
        <dbReference type="RuleBase" id="RU003653"/>
    </source>
</evidence>
<comment type="cofactor">
    <cofactor evidence="6">
        <name>Co(2+)</name>
        <dbReference type="ChEBI" id="CHEBI:48828"/>
    </cofactor>
    <cofactor evidence="6">
        <name>Zn(2+)</name>
        <dbReference type="ChEBI" id="CHEBI:29105"/>
    </cofactor>
    <cofactor evidence="6">
        <name>Mn(2+)</name>
        <dbReference type="ChEBI" id="CHEBI:29035"/>
    </cofactor>
    <cofactor evidence="6">
        <name>Fe(2+)</name>
        <dbReference type="ChEBI" id="CHEBI:29033"/>
    </cofactor>
    <text evidence="6">Binds 2 divalent metal cations per subunit. Has a high-affinity and a low affinity metal-binding site. The true nature of the physiological cofactor is under debate. The enzyme is active with cobalt, zinc, manganese or divalent iron ions. Most likely, methionine aminopeptidases function as mononuclear Fe(2+)-metalloproteases under physiological conditions, and the catalytically relevant metal-binding site has been assigned to the histidine-containing high-affinity site.</text>
</comment>
<dbReference type="GO" id="GO:0004239">
    <property type="term" value="F:initiator methionyl aminopeptidase activity"/>
    <property type="evidence" value="ECO:0007669"/>
    <property type="project" value="UniProtKB-UniRule"/>
</dbReference>
<dbReference type="KEGG" id="schv:BRCON_0409"/>
<dbReference type="GO" id="GO:0006508">
    <property type="term" value="P:proteolysis"/>
    <property type="evidence" value="ECO:0007669"/>
    <property type="project" value="UniProtKB-KW"/>
</dbReference>
<accession>A0A2Z4Y2R7</accession>
<dbReference type="AlphaFoldDB" id="A0A2Z4Y2R7"/>
<evidence type="ECO:0000313" key="10">
    <source>
        <dbReference type="Proteomes" id="UP000262583"/>
    </source>
</evidence>
<dbReference type="GO" id="GO:0046872">
    <property type="term" value="F:metal ion binding"/>
    <property type="evidence" value="ECO:0007669"/>
    <property type="project" value="UniProtKB-UniRule"/>
</dbReference>
<dbReference type="PANTHER" id="PTHR43330">
    <property type="entry name" value="METHIONINE AMINOPEPTIDASE"/>
    <property type="match status" value="1"/>
</dbReference>
<feature type="binding site" evidence="6">
    <location>
        <position position="110"/>
    </location>
    <ligand>
        <name>a divalent metal cation</name>
        <dbReference type="ChEBI" id="CHEBI:60240"/>
        <label>1</label>
    </ligand>
</feature>
<comment type="subunit">
    <text evidence="6">Monomer.</text>
</comment>
<feature type="binding site" evidence="6">
    <location>
        <position position="99"/>
    </location>
    <ligand>
        <name>a divalent metal cation</name>
        <dbReference type="ChEBI" id="CHEBI:60240"/>
        <label>1</label>
    </ligand>
</feature>
<comment type="similarity">
    <text evidence="6">Belongs to the peptidase M24A family. Methionine aminopeptidase type 1 subfamily.</text>
</comment>